<sequence length="384" mass="42794">MYPKHGYAKSVQTVQYLQKICKLVTNTYAVHLVTKILDNASKDQLSEFISSLYGHVAPLLRRMVGSLVTEHAYNVGNASQKQTLLMELYSPELPLFKDLVSMKEIRLVDVISQLQLQRSSVVRHMSSVLQPILEKGILDHSIIHRTLMEYLTVADQSSAADVIQQLSGPLLVWMIHARDGSRVGMLCIKHGSAKEEKCDKIARDRFGSMVLVSILSTVDDTKLLSKFVHPALEGILKELVLDQNGRHSLLQLLHPNCSRYLSPDDLTSLSLSIPSLNTKQKESSEVNEASDEEKRDNGEILVEANTGKSAGKNSDINEVAKKDPLTRRRELLISSGLAEKLIHVCSEMAANLLRSKFGKEVIYEERCKLCCPLTAVDKVVVPNL</sequence>
<dbReference type="GeneID" id="113737880"/>
<name>A0A6P6WZL7_COFAR</name>
<evidence type="ECO:0000313" key="6">
    <source>
        <dbReference type="RefSeq" id="XP_027120824.1"/>
    </source>
</evidence>
<protein>
    <submittedName>
        <fullName evidence="6">Pumilio homolog 24-like</fullName>
    </submittedName>
</protein>
<dbReference type="GO" id="GO:0006417">
    <property type="term" value="P:regulation of translation"/>
    <property type="evidence" value="ECO:0007669"/>
    <property type="project" value="UniProtKB-KW"/>
</dbReference>
<dbReference type="GO" id="GO:0005730">
    <property type="term" value="C:nucleolus"/>
    <property type="evidence" value="ECO:0007669"/>
    <property type="project" value="TreeGrafter"/>
</dbReference>
<keyword evidence="2" id="KW-0810">Translation regulation</keyword>
<dbReference type="InterPro" id="IPR040059">
    <property type="entry name" value="PUM3"/>
</dbReference>
<evidence type="ECO:0000256" key="4">
    <source>
        <dbReference type="PROSITE-ProRule" id="PRU00317"/>
    </source>
</evidence>
<reference evidence="6" key="2">
    <citation type="submission" date="2025-08" db="UniProtKB">
        <authorList>
            <consortium name="RefSeq"/>
        </authorList>
    </citation>
    <scope>IDENTIFICATION</scope>
    <source>
        <tissue evidence="6">Leaves</tissue>
    </source>
</reference>
<dbReference type="PANTHER" id="PTHR13389:SF0">
    <property type="entry name" value="PUMILIO HOMOLOG 3"/>
    <property type="match status" value="1"/>
</dbReference>
<dbReference type="InterPro" id="IPR001313">
    <property type="entry name" value="Pumilio_RNA-bd_rpt"/>
</dbReference>
<dbReference type="InterPro" id="IPR011989">
    <property type="entry name" value="ARM-like"/>
</dbReference>
<dbReference type="RefSeq" id="XP_027120824.1">
    <property type="nucleotide sequence ID" value="XM_027265023.1"/>
</dbReference>
<dbReference type="PROSITE" id="PS50302">
    <property type="entry name" value="PUM"/>
    <property type="match status" value="1"/>
</dbReference>
<reference evidence="5" key="1">
    <citation type="journal article" date="2025" name="Foods">
        <title>Unveiling the Microbial Signatures of Arabica Coffee Cherries: Insights into Ripeness Specific Diversity, Functional Traits, and Implications for Quality and Safety.</title>
        <authorList>
            <consortium name="RefSeq"/>
            <person name="Tenea G.N."/>
            <person name="Cifuentes V."/>
            <person name="Reyes P."/>
            <person name="Cevallos-Vallejos M."/>
        </authorList>
    </citation>
    <scope>NUCLEOTIDE SEQUENCE [LARGE SCALE GENOMIC DNA]</scope>
</reference>
<dbReference type="Gene3D" id="1.25.10.10">
    <property type="entry name" value="Leucine-rich Repeat Variant"/>
    <property type="match status" value="1"/>
</dbReference>
<dbReference type="InterPro" id="IPR016024">
    <property type="entry name" value="ARM-type_fold"/>
</dbReference>
<proteinExistence type="predicted"/>
<keyword evidence="5" id="KW-1185">Reference proteome</keyword>
<dbReference type="PANTHER" id="PTHR13389">
    <property type="entry name" value="PUMILIO HOMOLOG 3"/>
    <property type="match status" value="1"/>
</dbReference>
<dbReference type="OrthoDB" id="497380at2759"/>
<evidence type="ECO:0000256" key="3">
    <source>
        <dbReference type="ARBA" id="ARBA00022884"/>
    </source>
</evidence>
<dbReference type="AlphaFoldDB" id="A0A6P6WZL7"/>
<dbReference type="GO" id="GO:0003729">
    <property type="term" value="F:mRNA binding"/>
    <property type="evidence" value="ECO:0007669"/>
    <property type="project" value="TreeGrafter"/>
</dbReference>
<keyword evidence="3" id="KW-0694">RNA-binding</keyword>
<evidence type="ECO:0000256" key="1">
    <source>
        <dbReference type="ARBA" id="ARBA00022737"/>
    </source>
</evidence>
<accession>A0A6P6WZL7</accession>
<evidence type="ECO:0000313" key="5">
    <source>
        <dbReference type="Proteomes" id="UP001652660"/>
    </source>
</evidence>
<dbReference type="SUPFAM" id="SSF48371">
    <property type="entry name" value="ARM repeat"/>
    <property type="match status" value="1"/>
</dbReference>
<dbReference type="Proteomes" id="UP001652660">
    <property type="component" value="Chromosome 3e"/>
</dbReference>
<evidence type="ECO:0000256" key="2">
    <source>
        <dbReference type="ARBA" id="ARBA00022845"/>
    </source>
</evidence>
<keyword evidence="1" id="KW-0677">Repeat</keyword>
<feature type="repeat" description="Pumilio" evidence="4">
    <location>
        <begin position="15"/>
        <end position="50"/>
    </location>
</feature>
<gene>
    <name evidence="6" type="primary">LOC113737880</name>
</gene>
<organism evidence="5 6">
    <name type="scientific">Coffea arabica</name>
    <name type="common">Arabian coffee</name>
    <dbReference type="NCBI Taxonomy" id="13443"/>
    <lineage>
        <taxon>Eukaryota</taxon>
        <taxon>Viridiplantae</taxon>
        <taxon>Streptophyta</taxon>
        <taxon>Embryophyta</taxon>
        <taxon>Tracheophyta</taxon>
        <taxon>Spermatophyta</taxon>
        <taxon>Magnoliopsida</taxon>
        <taxon>eudicotyledons</taxon>
        <taxon>Gunneridae</taxon>
        <taxon>Pentapetalae</taxon>
        <taxon>asterids</taxon>
        <taxon>lamiids</taxon>
        <taxon>Gentianales</taxon>
        <taxon>Rubiaceae</taxon>
        <taxon>Ixoroideae</taxon>
        <taxon>Gardenieae complex</taxon>
        <taxon>Bertiereae - Coffeeae clade</taxon>
        <taxon>Coffeeae</taxon>
        <taxon>Coffea</taxon>
    </lineage>
</organism>